<feature type="signal peptide" evidence="1">
    <location>
        <begin position="1"/>
        <end position="23"/>
    </location>
</feature>
<accession>A0A512MA49</accession>
<evidence type="ECO:0000313" key="2">
    <source>
        <dbReference type="EMBL" id="GEP43615.1"/>
    </source>
</evidence>
<dbReference type="RefSeq" id="WP_146851187.1">
    <property type="nucleotide sequence ID" value="NZ_BKAG01000019.1"/>
</dbReference>
<dbReference type="OrthoDB" id="9795554at2"/>
<protein>
    <recommendedName>
        <fullName evidence="4">SGNH hydrolase-type esterase domain-containing protein</fullName>
    </recommendedName>
</protein>
<proteinExistence type="predicted"/>
<dbReference type="Proteomes" id="UP000321577">
    <property type="component" value="Unassembled WGS sequence"/>
</dbReference>
<name>A0A512MA49_9BACT</name>
<keyword evidence="3" id="KW-1185">Reference proteome</keyword>
<dbReference type="CDD" id="cd00229">
    <property type="entry name" value="SGNH_hydrolase"/>
    <property type="match status" value="1"/>
</dbReference>
<gene>
    <name evidence="2" type="ORF">BGE01nite_29060</name>
</gene>
<reference evidence="2 3" key="1">
    <citation type="submission" date="2019-07" db="EMBL/GenBank/DDBJ databases">
        <title>Whole genome shotgun sequence of Brevifollis gellanilyticus NBRC 108608.</title>
        <authorList>
            <person name="Hosoyama A."/>
            <person name="Uohara A."/>
            <person name="Ohji S."/>
            <person name="Ichikawa N."/>
        </authorList>
    </citation>
    <scope>NUCLEOTIDE SEQUENCE [LARGE SCALE GENOMIC DNA]</scope>
    <source>
        <strain evidence="2 3">NBRC 108608</strain>
    </source>
</reference>
<dbReference type="Gene3D" id="3.40.50.1110">
    <property type="entry name" value="SGNH hydrolase"/>
    <property type="match status" value="1"/>
</dbReference>
<evidence type="ECO:0008006" key="4">
    <source>
        <dbReference type="Google" id="ProtNLM"/>
    </source>
</evidence>
<dbReference type="GO" id="GO:0016788">
    <property type="term" value="F:hydrolase activity, acting on ester bonds"/>
    <property type="evidence" value="ECO:0007669"/>
    <property type="project" value="UniProtKB-ARBA"/>
</dbReference>
<comment type="caution">
    <text evidence="2">The sequence shown here is derived from an EMBL/GenBank/DDBJ whole genome shotgun (WGS) entry which is preliminary data.</text>
</comment>
<feature type="chain" id="PRO_5022220326" description="SGNH hydrolase-type esterase domain-containing protein" evidence="1">
    <location>
        <begin position="24"/>
        <end position="230"/>
    </location>
</feature>
<evidence type="ECO:0000313" key="3">
    <source>
        <dbReference type="Proteomes" id="UP000321577"/>
    </source>
</evidence>
<dbReference type="SUPFAM" id="SSF52266">
    <property type="entry name" value="SGNH hydrolase"/>
    <property type="match status" value="1"/>
</dbReference>
<dbReference type="InterPro" id="IPR036514">
    <property type="entry name" value="SGNH_hydro_sf"/>
</dbReference>
<sequence>MNLRRFSLVVFTTLLSLSGASPAAEGKPLKMLFVGNSITRHGPAAKIGWTGNWGMAATSEDKDYVHLVVDAVTKKQGAKPEFLVANVADFERNFETFDFTTKLKTQTDFAPDIVVLAIGENVPALQTEESKTKFKDSVTKLMTLLKASPTTKIYVRGCFWANPAKDTSLKEACATVGGTFIDISSLAKDEANYARSERKIEHEGVARHPGDKGMQAIADAISASIVATLK</sequence>
<evidence type="ECO:0000256" key="1">
    <source>
        <dbReference type="SAM" id="SignalP"/>
    </source>
</evidence>
<dbReference type="EMBL" id="BKAG01000019">
    <property type="protein sequence ID" value="GEP43615.1"/>
    <property type="molecule type" value="Genomic_DNA"/>
</dbReference>
<organism evidence="2 3">
    <name type="scientific">Brevifollis gellanilyticus</name>
    <dbReference type="NCBI Taxonomy" id="748831"/>
    <lineage>
        <taxon>Bacteria</taxon>
        <taxon>Pseudomonadati</taxon>
        <taxon>Verrucomicrobiota</taxon>
        <taxon>Verrucomicrobiia</taxon>
        <taxon>Verrucomicrobiales</taxon>
        <taxon>Verrucomicrobiaceae</taxon>
    </lineage>
</organism>
<dbReference type="AlphaFoldDB" id="A0A512MA49"/>
<keyword evidence="1" id="KW-0732">Signal</keyword>